<evidence type="ECO:0000313" key="2">
    <source>
        <dbReference type="EMBL" id="REF37689.1"/>
    </source>
</evidence>
<protein>
    <submittedName>
        <fullName evidence="2">Methyltransferase family protein</fullName>
    </submittedName>
</protein>
<keyword evidence="2" id="KW-0489">Methyltransferase</keyword>
<dbReference type="OrthoDB" id="9797252at2"/>
<dbReference type="PROSITE" id="PS01131">
    <property type="entry name" value="RRNA_A_DIMETH"/>
    <property type="match status" value="1"/>
</dbReference>
<evidence type="ECO:0000313" key="3">
    <source>
        <dbReference type="Proteomes" id="UP000256485"/>
    </source>
</evidence>
<dbReference type="InterPro" id="IPR013216">
    <property type="entry name" value="Methyltransf_11"/>
</dbReference>
<dbReference type="AlphaFoldDB" id="A0A3D9V894"/>
<feature type="domain" description="Methyltransferase type 11" evidence="1">
    <location>
        <begin position="52"/>
        <end position="150"/>
    </location>
</feature>
<keyword evidence="3" id="KW-1185">Reference proteome</keyword>
<name>A0A3D9V894_THECX</name>
<dbReference type="Pfam" id="PF08241">
    <property type="entry name" value="Methyltransf_11"/>
    <property type="match status" value="1"/>
</dbReference>
<comment type="caution">
    <text evidence="2">The sequence shown here is derived from an EMBL/GenBank/DDBJ whole genome shotgun (WGS) entry which is preliminary data.</text>
</comment>
<proteinExistence type="predicted"/>
<dbReference type="SUPFAM" id="SSF53335">
    <property type="entry name" value="S-adenosyl-L-methionine-dependent methyltransferases"/>
    <property type="match status" value="1"/>
</dbReference>
<dbReference type="EMBL" id="QTUC01000001">
    <property type="protein sequence ID" value="REF37689.1"/>
    <property type="molecule type" value="Genomic_DNA"/>
</dbReference>
<evidence type="ECO:0000259" key="1">
    <source>
        <dbReference type="Pfam" id="PF08241"/>
    </source>
</evidence>
<dbReference type="Proteomes" id="UP000256485">
    <property type="component" value="Unassembled WGS sequence"/>
</dbReference>
<dbReference type="InterPro" id="IPR029063">
    <property type="entry name" value="SAM-dependent_MTases_sf"/>
</dbReference>
<keyword evidence="2" id="KW-0808">Transferase</keyword>
<sequence length="271" mass="30291">MRANTNRSGALSFGRLADDYQTGRFQVSSAEVEYIRTRAHGEGISARFSRVLEIGAGTGQLTRALVRQPQHLTALEPDATFRGILASLLSEYVSRGSLRILPVKFEEVDDDVEAGSLDEIWSCDAFHWVDPALGYELASRLTTANGKLILLWRFPYAADQQLRRALNSIFHDLSPDLVRDDDFVDQLQLLCAEGRTEMSSSGYFRPSVHWWMDRIVPMSPERFASLQLSLGHIANMTPCERQQLRSAILGVVGESSVEVRLLMYVVVGAKT</sequence>
<dbReference type="CDD" id="cd02440">
    <property type="entry name" value="AdoMet_MTases"/>
    <property type="match status" value="1"/>
</dbReference>
<dbReference type="InterPro" id="IPR020596">
    <property type="entry name" value="rRNA_Ade_Mease_Trfase_CS"/>
</dbReference>
<gene>
    <name evidence="2" type="ORF">DFJ64_3141</name>
</gene>
<dbReference type="GO" id="GO:0000179">
    <property type="term" value="F:rRNA (adenine-N6,N6-)-dimethyltransferase activity"/>
    <property type="evidence" value="ECO:0007669"/>
    <property type="project" value="InterPro"/>
</dbReference>
<dbReference type="RefSeq" id="WP_115851104.1">
    <property type="nucleotide sequence ID" value="NZ_QTUC01000001.1"/>
</dbReference>
<accession>A0A3D9V894</accession>
<reference evidence="2 3" key="1">
    <citation type="submission" date="2018-08" db="EMBL/GenBank/DDBJ databases">
        <title>Sequencing the genomes of 1000 actinobacteria strains.</title>
        <authorList>
            <person name="Klenk H.-P."/>
        </authorList>
    </citation>
    <scope>NUCLEOTIDE SEQUENCE [LARGE SCALE GENOMIC DNA]</scope>
    <source>
        <strain evidence="2 3">DSM 22891</strain>
    </source>
</reference>
<organism evidence="2 3">
    <name type="scientific">Thermasporomyces composti</name>
    <dbReference type="NCBI Taxonomy" id="696763"/>
    <lineage>
        <taxon>Bacteria</taxon>
        <taxon>Bacillati</taxon>
        <taxon>Actinomycetota</taxon>
        <taxon>Actinomycetes</taxon>
        <taxon>Propionibacteriales</taxon>
        <taxon>Nocardioidaceae</taxon>
        <taxon>Thermasporomyces</taxon>
    </lineage>
</organism>
<dbReference type="Gene3D" id="3.40.50.150">
    <property type="entry name" value="Vaccinia Virus protein VP39"/>
    <property type="match status" value="1"/>
</dbReference>